<protein>
    <submittedName>
        <fullName evidence="1">Transcriptional regulator, BadM/Rrf2 family</fullName>
    </submittedName>
</protein>
<dbReference type="PANTHER" id="PTHR33221:SF2">
    <property type="entry name" value="TRANSCRIPTIONAL REGULATOR"/>
    <property type="match status" value="1"/>
</dbReference>
<dbReference type="Pfam" id="PF02082">
    <property type="entry name" value="Rrf2"/>
    <property type="match status" value="1"/>
</dbReference>
<dbReference type="Gene3D" id="1.10.10.10">
    <property type="entry name" value="Winged helix-like DNA-binding domain superfamily/Winged helix DNA-binding domain"/>
    <property type="match status" value="1"/>
</dbReference>
<evidence type="ECO:0000313" key="2">
    <source>
        <dbReference type="Proteomes" id="UP000001508"/>
    </source>
</evidence>
<dbReference type="AlphaFoldDB" id="D6Z603"/>
<keyword evidence="2" id="KW-1185">Reference proteome</keyword>
<name>D6Z603_DESAT</name>
<dbReference type="RefSeq" id="WP_013162416.1">
    <property type="nucleotide sequence ID" value="NC_014216.1"/>
</dbReference>
<dbReference type="InParanoid" id="D6Z603"/>
<dbReference type="FunCoup" id="D6Z603">
    <property type="interactions" value="195"/>
</dbReference>
<dbReference type="OrthoDB" id="9800519at2"/>
<dbReference type="NCBIfam" id="TIGR00738">
    <property type="entry name" value="rrf2_super"/>
    <property type="match status" value="1"/>
</dbReference>
<dbReference type="InterPro" id="IPR000944">
    <property type="entry name" value="Tscrpt_reg_Rrf2"/>
</dbReference>
<organism evidence="1 2">
    <name type="scientific">Desulfurivibrio alkaliphilus (strain DSM 19089 / UNIQEM U267 / AHT2)</name>
    <dbReference type="NCBI Taxonomy" id="589865"/>
    <lineage>
        <taxon>Bacteria</taxon>
        <taxon>Pseudomonadati</taxon>
        <taxon>Thermodesulfobacteriota</taxon>
        <taxon>Desulfobulbia</taxon>
        <taxon>Desulfobulbales</taxon>
        <taxon>Desulfobulbaceae</taxon>
        <taxon>Desulfurivibrio</taxon>
    </lineage>
</organism>
<dbReference type="Proteomes" id="UP000001508">
    <property type="component" value="Chromosome"/>
</dbReference>
<dbReference type="InterPro" id="IPR036390">
    <property type="entry name" value="WH_DNA-bd_sf"/>
</dbReference>
<proteinExistence type="predicted"/>
<dbReference type="KEGG" id="dak:DaAHT2_0174"/>
<dbReference type="STRING" id="589865.DaAHT2_0174"/>
<dbReference type="PROSITE" id="PS51197">
    <property type="entry name" value="HTH_RRF2_2"/>
    <property type="match status" value="1"/>
</dbReference>
<dbReference type="EMBL" id="CP001940">
    <property type="protein sequence ID" value="ADH84885.1"/>
    <property type="molecule type" value="Genomic_DNA"/>
</dbReference>
<dbReference type="SUPFAM" id="SSF46785">
    <property type="entry name" value="Winged helix' DNA-binding domain"/>
    <property type="match status" value="1"/>
</dbReference>
<dbReference type="GO" id="GO:0003700">
    <property type="term" value="F:DNA-binding transcription factor activity"/>
    <property type="evidence" value="ECO:0007669"/>
    <property type="project" value="TreeGrafter"/>
</dbReference>
<dbReference type="HOGENOM" id="CLU_107144_1_3_7"/>
<dbReference type="PANTHER" id="PTHR33221">
    <property type="entry name" value="WINGED HELIX-TURN-HELIX TRANSCRIPTIONAL REGULATOR, RRF2 FAMILY"/>
    <property type="match status" value="1"/>
</dbReference>
<sequence length="130" mass="14908">MQITRATDYAIRCVYCLARHPGELWMIDDIAREMEIPNSFLAKILQKLARAQIVESQRGVRGGFRLARAPEEISLHDVVVATEGPVAMNVCTLEGERCDRVEKCRVHPVWVTIRQEVEEALQKRKFADFL</sequence>
<gene>
    <name evidence="1" type="ordered locus">DaAHT2_0174</name>
</gene>
<dbReference type="InterPro" id="IPR036388">
    <property type="entry name" value="WH-like_DNA-bd_sf"/>
</dbReference>
<reference evidence="2" key="1">
    <citation type="submission" date="2010-02" db="EMBL/GenBank/DDBJ databases">
        <title>Complete sequence of Desulfurivibrio alkaliphilus AHT2.</title>
        <authorList>
            <consortium name="US DOE Joint Genome Institute"/>
            <person name="Pitluck S."/>
            <person name="Chertkov O."/>
            <person name="Detter J.C."/>
            <person name="Han C."/>
            <person name="Tapia R."/>
            <person name="Larimer F."/>
            <person name="Land M."/>
            <person name="Hauser L."/>
            <person name="Kyrpides N."/>
            <person name="Mikhailova N."/>
            <person name="Sorokin D.Y."/>
            <person name="Muyzer G."/>
            <person name="Woyke T."/>
        </authorList>
    </citation>
    <scope>NUCLEOTIDE SEQUENCE [LARGE SCALE GENOMIC DNA]</scope>
    <source>
        <strain evidence="2">DSM 19089 / UNIQEM U267 / AHT2</strain>
    </source>
</reference>
<evidence type="ECO:0000313" key="1">
    <source>
        <dbReference type="EMBL" id="ADH84885.1"/>
    </source>
</evidence>
<dbReference type="GO" id="GO:0005829">
    <property type="term" value="C:cytosol"/>
    <property type="evidence" value="ECO:0007669"/>
    <property type="project" value="TreeGrafter"/>
</dbReference>
<accession>D6Z603</accession>
<dbReference type="eggNOG" id="COG1959">
    <property type="taxonomic scope" value="Bacteria"/>
</dbReference>